<dbReference type="InterPro" id="IPR001245">
    <property type="entry name" value="Ser-Thr/Tyr_kinase_cat_dom"/>
</dbReference>
<sequence length="213" mass="23649">MLPIFWSPLPFGHVLQISACPQLSQQFPPIHLTNSSKHARGGTVHYQAPELLRRGHNNTESDVYAFAYVAYELLMGKRPFVELHLDSAVIAEVLAGSRPSATISCANNSNLNGLWGLIQDCWQENLEMHPTAAQIVGRLLSPAIQATKTLSTTDWDHTFTSKFRRSLQLQPLLPTVAEIKHMIFGDDAEVTNIRAPNHIRAWSAPLPALVDIL</sequence>
<dbReference type="SUPFAM" id="SSF56112">
    <property type="entry name" value="Protein kinase-like (PK-like)"/>
    <property type="match status" value="1"/>
</dbReference>
<dbReference type="AlphaFoldDB" id="A0A8H6X676"/>
<dbReference type="InterPro" id="IPR050167">
    <property type="entry name" value="Ser_Thr_protein_kinase"/>
</dbReference>
<dbReference type="GO" id="GO:0005737">
    <property type="term" value="C:cytoplasm"/>
    <property type="evidence" value="ECO:0007669"/>
    <property type="project" value="TreeGrafter"/>
</dbReference>
<dbReference type="GO" id="GO:0005524">
    <property type="term" value="F:ATP binding"/>
    <property type="evidence" value="ECO:0007669"/>
    <property type="project" value="InterPro"/>
</dbReference>
<dbReference type="Gene3D" id="1.10.510.10">
    <property type="entry name" value="Transferase(Phosphotransferase) domain 1"/>
    <property type="match status" value="1"/>
</dbReference>
<dbReference type="Proteomes" id="UP000623467">
    <property type="component" value="Unassembled WGS sequence"/>
</dbReference>
<dbReference type="InterPro" id="IPR011009">
    <property type="entry name" value="Kinase-like_dom_sf"/>
</dbReference>
<gene>
    <name evidence="2" type="ORF">MSAN_02372900</name>
</gene>
<dbReference type="EMBL" id="JACAZH010000046">
    <property type="protein sequence ID" value="KAF7334744.1"/>
    <property type="molecule type" value="Genomic_DNA"/>
</dbReference>
<keyword evidence="2" id="KW-0418">Kinase</keyword>
<protein>
    <submittedName>
        <fullName evidence="2">Protein kinase domain-containing protein</fullName>
    </submittedName>
</protein>
<evidence type="ECO:0000313" key="2">
    <source>
        <dbReference type="EMBL" id="KAF7334744.1"/>
    </source>
</evidence>
<dbReference type="Pfam" id="PF07714">
    <property type="entry name" value="PK_Tyr_Ser-Thr"/>
    <property type="match status" value="1"/>
</dbReference>
<dbReference type="PROSITE" id="PS50011">
    <property type="entry name" value="PROTEIN_KINASE_DOM"/>
    <property type="match status" value="1"/>
</dbReference>
<dbReference type="InterPro" id="IPR000719">
    <property type="entry name" value="Prot_kinase_dom"/>
</dbReference>
<dbReference type="GO" id="GO:0007165">
    <property type="term" value="P:signal transduction"/>
    <property type="evidence" value="ECO:0007669"/>
    <property type="project" value="TreeGrafter"/>
</dbReference>
<keyword evidence="3" id="KW-1185">Reference proteome</keyword>
<accession>A0A8H6X676</accession>
<dbReference type="GO" id="GO:0004672">
    <property type="term" value="F:protein kinase activity"/>
    <property type="evidence" value="ECO:0007669"/>
    <property type="project" value="InterPro"/>
</dbReference>
<proteinExistence type="predicted"/>
<organism evidence="2 3">
    <name type="scientific">Mycena sanguinolenta</name>
    <dbReference type="NCBI Taxonomy" id="230812"/>
    <lineage>
        <taxon>Eukaryota</taxon>
        <taxon>Fungi</taxon>
        <taxon>Dikarya</taxon>
        <taxon>Basidiomycota</taxon>
        <taxon>Agaricomycotina</taxon>
        <taxon>Agaricomycetes</taxon>
        <taxon>Agaricomycetidae</taxon>
        <taxon>Agaricales</taxon>
        <taxon>Marasmiineae</taxon>
        <taxon>Mycenaceae</taxon>
        <taxon>Mycena</taxon>
    </lineage>
</organism>
<dbReference type="PANTHER" id="PTHR23257">
    <property type="entry name" value="SERINE-THREONINE PROTEIN KINASE"/>
    <property type="match status" value="1"/>
</dbReference>
<reference evidence="2" key="1">
    <citation type="submission" date="2020-05" db="EMBL/GenBank/DDBJ databases">
        <title>Mycena genomes resolve the evolution of fungal bioluminescence.</title>
        <authorList>
            <person name="Tsai I.J."/>
        </authorList>
    </citation>
    <scope>NUCLEOTIDE SEQUENCE</scope>
    <source>
        <strain evidence="2">160909Yilan</strain>
    </source>
</reference>
<name>A0A8H6X676_9AGAR</name>
<dbReference type="OrthoDB" id="26722at2759"/>
<keyword evidence="2" id="KW-0808">Transferase</keyword>
<comment type="caution">
    <text evidence="2">The sequence shown here is derived from an EMBL/GenBank/DDBJ whole genome shotgun (WGS) entry which is preliminary data.</text>
</comment>
<evidence type="ECO:0000259" key="1">
    <source>
        <dbReference type="PROSITE" id="PS50011"/>
    </source>
</evidence>
<feature type="domain" description="Protein kinase" evidence="1">
    <location>
        <begin position="1"/>
        <end position="144"/>
    </location>
</feature>
<evidence type="ECO:0000313" key="3">
    <source>
        <dbReference type="Proteomes" id="UP000623467"/>
    </source>
</evidence>